<reference evidence="2" key="3">
    <citation type="submission" date="2024-05" db="EMBL/GenBank/DDBJ databases">
        <title>Draft genomic sequences of Priestia flexa CCM isolated from the soil of an abandoned mine contaminated by free cyanide in the high Andean zone of Tacna, Peru.</title>
        <authorList>
            <person name="Caceda Quiroz C.J."/>
            <person name="Maraza Chooque G.J."/>
            <person name="Fora Quispe G.L."/>
            <person name="Carpio Mamani M."/>
        </authorList>
    </citation>
    <scope>NUCLEOTIDE SEQUENCE</scope>
    <source>
        <strain evidence="2">CCM</strain>
    </source>
</reference>
<sequence>MYPRPVKCMPPIVHPTKCCTQFNNQEVVVPHIHPSHNTLVNQTNFKHVHYFPQTQSVVNQQTSQQFFGGAQQFPTQVGGAMSPGMPNQVAGAQMPGMMPGMMPGQGNQVAGAMENGMMPGYPGAKRRF</sequence>
<dbReference type="Pfam" id="PF11122">
    <property type="entry name" value="Spore-coat_CotD"/>
    <property type="match status" value="1"/>
</dbReference>
<name>A0A1N6XEN3_9BACI</name>
<reference evidence="4" key="2">
    <citation type="submission" date="2023-07" db="EMBL/GenBank/DDBJ databases">
        <title>Draft genomic sequences of Priestia flexa CCM isolated from the soil of an abandoned mine contaminated by free cyanide in the high Andean zone of Tacna, Peru.</title>
        <authorList>
            <person name="Caceda Quiroz C.J."/>
            <person name="Maraza Chooque G.J."/>
            <person name="Fora Quispe G.L."/>
            <person name="Carpio Mamani M."/>
        </authorList>
    </citation>
    <scope>NUCLEOTIDE SEQUENCE [LARGE SCALE GENOMIC DNA]</scope>
    <source>
        <strain evidence="4">CCM</strain>
    </source>
</reference>
<dbReference type="EMBL" id="JAEMWV010000009">
    <property type="protein sequence ID" value="MBN8253169.1"/>
    <property type="molecule type" value="Genomic_DNA"/>
</dbReference>
<dbReference type="KEGG" id="bfx:BC359_13855"/>
<evidence type="ECO:0000313" key="1">
    <source>
        <dbReference type="EMBL" id="MBN8253169.1"/>
    </source>
</evidence>
<evidence type="ECO:0000313" key="2">
    <source>
        <dbReference type="EMBL" id="MDW8518187.1"/>
    </source>
</evidence>
<dbReference type="RefSeq" id="WP_061785359.1">
    <property type="nucleotide sequence ID" value="NZ_CM125968.1"/>
</dbReference>
<accession>A0A4P8X9U6</accession>
<reference evidence="1" key="1">
    <citation type="submission" date="2020-12" db="EMBL/GenBank/DDBJ databases">
        <title>PHA producing bacteria isolated from mangrove.</title>
        <authorList>
            <person name="Zheng W."/>
            <person name="Yu S."/>
            <person name="Huang Y."/>
        </authorList>
    </citation>
    <scope>NUCLEOTIDE SEQUENCE</scope>
    <source>
        <strain evidence="1">GN22-4</strain>
    </source>
</reference>
<accession>A0A1N6XEN3</accession>
<comment type="caution">
    <text evidence="1">The sequence shown here is derived from an EMBL/GenBank/DDBJ whole genome shotgun (WGS) entry which is preliminary data.</text>
</comment>
<gene>
    <name evidence="1" type="ORF">JF537_16460</name>
    <name evidence="2" type="ORF">RIB56_18925</name>
</gene>
<protein>
    <submittedName>
        <fullName evidence="1">Spore coat protein</fullName>
    </submittedName>
</protein>
<evidence type="ECO:0000313" key="4">
    <source>
        <dbReference type="Proteomes" id="UP001284771"/>
    </source>
</evidence>
<keyword evidence="1" id="KW-0167">Capsid protein</keyword>
<dbReference type="Proteomes" id="UP001284771">
    <property type="component" value="Unassembled WGS sequence"/>
</dbReference>
<dbReference type="GeneID" id="93681842"/>
<organism evidence="1 3">
    <name type="scientific">Priestia flexa</name>
    <dbReference type="NCBI Taxonomy" id="86664"/>
    <lineage>
        <taxon>Bacteria</taxon>
        <taxon>Bacillati</taxon>
        <taxon>Bacillota</taxon>
        <taxon>Bacilli</taxon>
        <taxon>Bacillales</taxon>
        <taxon>Bacillaceae</taxon>
        <taxon>Priestia</taxon>
    </lineage>
</organism>
<dbReference type="AlphaFoldDB" id="A0A1N6XEN3"/>
<dbReference type="Proteomes" id="UP000664578">
    <property type="component" value="Unassembled WGS sequence"/>
</dbReference>
<keyword evidence="4" id="KW-1185">Reference proteome</keyword>
<proteinExistence type="predicted"/>
<dbReference type="InterPro" id="IPR020108">
    <property type="entry name" value="Spore_coat_CotD"/>
</dbReference>
<evidence type="ECO:0000313" key="3">
    <source>
        <dbReference type="Proteomes" id="UP000664578"/>
    </source>
</evidence>
<dbReference type="EMBL" id="JAWUZT010000083">
    <property type="protein sequence ID" value="MDW8518187.1"/>
    <property type="molecule type" value="Genomic_DNA"/>
</dbReference>
<keyword evidence="1" id="KW-0946">Virion</keyword>